<dbReference type="Gene3D" id="3.50.50.60">
    <property type="entry name" value="FAD/NAD(P)-binding domain"/>
    <property type="match status" value="1"/>
</dbReference>
<dbReference type="EMBL" id="CAFAAQ010000073">
    <property type="protein sequence ID" value="CAB4807665.1"/>
    <property type="molecule type" value="Genomic_DNA"/>
</dbReference>
<sequence>MDIEKEHARKALQHSHGSVLWLDRADRPPENESLEGTVQADLAVVGGGFTGLWTALQAKERDPSLEVILIDSGRIGEQASSRNGGFLSATLTHGLANGVARFPKQVRELVRLGQENFDGLVASLQTHQIDAALELTGNLIVADAAWQVSGVAEFVDLLKEYGEQAEFLEAEQARAQVHSPTYLAAAQVDSGEGLVDPARLAWGLAAACRRLGVRIFDNTTMVTMLRSGAGVLLRTQSPGSPGGEIRANAVVLGTGAFQSPLRAINRRVVPVYDYVLATEPLSSQQLDSVGWKGRQGLADTSNQFHYYRLTQDNRILWGGYDAVFYNWGKVHPTLDQRPESHQLLAEQFFRTFPQLEGLQFSHRWGGVIDTSTRFSVGFGTALDGRVAYAVGYTGLGVGATRFGARVCLDLLYQPQSELLQLDLVRKKMLPFPPEPIRTAGIQYTRRAIARADAQQGRRGAWLRTLDALGLGFDS</sequence>
<evidence type="ECO:0000259" key="2">
    <source>
        <dbReference type="Pfam" id="PF01266"/>
    </source>
</evidence>
<dbReference type="InterPro" id="IPR006076">
    <property type="entry name" value="FAD-dep_OxRdtase"/>
</dbReference>
<evidence type="ECO:0000313" key="7">
    <source>
        <dbReference type="EMBL" id="CAB5062185.1"/>
    </source>
</evidence>
<evidence type="ECO:0000313" key="6">
    <source>
        <dbReference type="EMBL" id="CAB5031253.1"/>
    </source>
</evidence>
<evidence type="ECO:0000313" key="3">
    <source>
        <dbReference type="EMBL" id="CAB4697565.1"/>
    </source>
</evidence>
<dbReference type="Pfam" id="PF01266">
    <property type="entry name" value="DAO"/>
    <property type="match status" value="1"/>
</dbReference>
<evidence type="ECO:0000313" key="5">
    <source>
        <dbReference type="EMBL" id="CAB4973625.1"/>
    </source>
</evidence>
<feature type="domain" description="FAD dependent oxidoreductase" evidence="2">
    <location>
        <begin position="41"/>
        <end position="405"/>
    </location>
</feature>
<evidence type="ECO:0000256" key="1">
    <source>
        <dbReference type="SAM" id="Coils"/>
    </source>
</evidence>
<feature type="coiled-coil region" evidence="1">
    <location>
        <begin position="151"/>
        <end position="178"/>
    </location>
</feature>
<protein>
    <submittedName>
        <fullName evidence="6">Unannotated protein</fullName>
    </submittedName>
</protein>
<dbReference type="EMBL" id="CAFBPW010000051">
    <property type="protein sequence ID" value="CAB5031253.1"/>
    <property type="molecule type" value="Genomic_DNA"/>
</dbReference>
<dbReference type="Gene3D" id="3.30.9.10">
    <property type="entry name" value="D-Amino Acid Oxidase, subunit A, domain 2"/>
    <property type="match status" value="1"/>
</dbReference>
<reference evidence="6" key="1">
    <citation type="submission" date="2020-05" db="EMBL/GenBank/DDBJ databases">
        <authorList>
            <person name="Chiriac C."/>
            <person name="Salcher M."/>
            <person name="Ghai R."/>
            <person name="Kavagutti S V."/>
        </authorList>
    </citation>
    <scope>NUCLEOTIDE SEQUENCE</scope>
</reference>
<proteinExistence type="predicted"/>
<dbReference type="InterPro" id="IPR036188">
    <property type="entry name" value="FAD/NAD-bd_sf"/>
</dbReference>
<accession>A0A6J7RQN3</accession>
<dbReference type="SUPFAM" id="SSF51905">
    <property type="entry name" value="FAD/NAD(P)-binding domain"/>
    <property type="match status" value="1"/>
</dbReference>
<dbReference type="EMBL" id="CAFBOG010000038">
    <property type="protein sequence ID" value="CAB4973625.1"/>
    <property type="molecule type" value="Genomic_DNA"/>
</dbReference>
<dbReference type="GO" id="GO:0005737">
    <property type="term" value="C:cytoplasm"/>
    <property type="evidence" value="ECO:0007669"/>
    <property type="project" value="TreeGrafter"/>
</dbReference>
<organism evidence="6">
    <name type="scientific">freshwater metagenome</name>
    <dbReference type="NCBI Taxonomy" id="449393"/>
    <lineage>
        <taxon>unclassified sequences</taxon>
        <taxon>metagenomes</taxon>
        <taxon>ecological metagenomes</taxon>
    </lineage>
</organism>
<dbReference type="PANTHER" id="PTHR13847:SF281">
    <property type="entry name" value="FAD DEPENDENT OXIDOREDUCTASE DOMAIN-CONTAINING PROTEIN"/>
    <property type="match status" value="1"/>
</dbReference>
<dbReference type="EMBL" id="CAEZXS010000075">
    <property type="protein sequence ID" value="CAB4697565.1"/>
    <property type="molecule type" value="Genomic_DNA"/>
</dbReference>
<name>A0A6J7RQN3_9ZZZZ</name>
<dbReference type="AlphaFoldDB" id="A0A6J7RQN3"/>
<keyword evidence="1" id="KW-0175">Coiled coil</keyword>
<dbReference type="PANTHER" id="PTHR13847">
    <property type="entry name" value="SARCOSINE DEHYDROGENASE-RELATED"/>
    <property type="match status" value="1"/>
</dbReference>
<gene>
    <name evidence="3" type="ORF">UFOPK2582_00769</name>
    <name evidence="4" type="ORF">UFOPK3046_00938</name>
    <name evidence="5" type="ORF">UFOPK3914_00597</name>
    <name evidence="6" type="ORF">UFOPK4173_00638</name>
    <name evidence="7" type="ORF">UFOPK4354_00302</name>
</gene>
<dbReference type="EMBL" id="CAFBQW010000019">
    <property type="protein sequence ID" value="CAB5062185.1"/>
    <property type="molecule type" value="Genomic_DNA"/>
</dbReference>
<evidence type="ECO:0000313" key="4">
    <source>
        <dbReference type="EMBL" id="CAB4807665.1"/>
    </source>
</evidence>